<dbReference type="Proteomes" id="UP000653056">
    <property type="component" value="Unassembled WGS sequence"/>
</dbReference>
<accession>A0ABQ2YR58</accession>
<evidence type="ECO:0000313" key="1">
    <source>
        <dbReference type="EMBL" id="GGX92630.1"/>
    </source>
</evidence>
<protein>
    <submittedName>
        <fullName evidence="1">Uncharacterized protein</fullName>
    </submittedName>
</protein>
<reference evidence="2" key="1">
    <citation type="journal article" date="2019" name="Int. J. Syst. Evol. Microbiol.">
        <title>The Global Catalogue of Microorganisms (GCM) 10K type strain sequencing project: providing services to taxonomists for standard genome sequencing and annotation.</title>
        <authorList>
            <consortium name="The Broad Institute Genomics Platform"/>
            <consortium name="The Broad Institute Genome Sequencing Center for Infectious Disease"/>
            <person name="Wu L."/>
            <person name="Ma J."/>
        </authorList>
    </citation>
    <scope>NUCLEOTIDE SEQUENCE [LARGE SCALE GENOMIC DNA]</scope>
    <source>
        <strain evidence="2">KCTC 22228</strain>
    </source>
</reference>
<comment type="caution">
    <text evidence="1">The sequence shown here is derived from an EMBL/GenBank/DDBJ whole genome shotgun (WGS) entry which is preliminary data.</text>
</comment>
<sequence>MELEEQYITAHALIHEVLPRLRTMETLVNNTFDAVIEATDDSGHQARHREQQQAFQLELQMIRLNLDSLMKRHARVLREVQESDGGCGHERLSLDAHETVAITRFRQLYTRVKEWQSR</sequence>
<organism evidence="1 2">
    <name type="scientific">Litchfieldella qijiaojingensis</name>
    <dbReference type="NCBI Taxonomy" id="980347"/>
    <lineage>
        <taxon>Bacteria</taxon>
        <taxon>Pseudomonadati</taxon>
        <taxon>Pseudomonadota</taxon>
        <taxon>Gammaproteobacteria</taxon>
        <taxon>Oceanospirillales</taxon>
        <taxon>Halomonadaceae</taxon>
        <taxon>Litchfieldella</taxon>
    </lineage>
</organism>
<dbReference type="EMBL" id="BMXS01000009">
    <property type="protein sequence ID" value="GGX92630.1"/>
    <property type="molecule type" value="Genomic_DNA"/>
</dbReference>
<proteinExistence type="predicted"/>
<dbReference type="RefSeq" id="WP_189468759.1">
    <property type="nucleotide sequence ID" value="NZ_BMXS01000009.1"/>
</dbReference>
<keyword evidence="2" id="KW-1185">Reference proteome</keyword>
<evidence type="ECO:0000313" key="2">
    <source>
        <dbReference type="Proteomes" id="UP000653056"/>
    </source>
</evidence>
<name>A0ABQ2YR58_9GAMM</name>
<gene>
    <name evidence="1" type="ORF">GCM10007160_20160</name>
</gene>